<dbReference type="Proteomes" id="UP000249898">
    <property type="component" value="Chromosome"/>
</dbReference>
<dbReference type="EMBL" id="CP016181">
    <property type="protein sequence ID" value="AWY00497.1"/>
    <property type="molecule type" value="Genomic_DNA"/>
</dbReference>
<sequence>MTNTKVLKEQDDIKALKRLLIDFEVICAVKYSDLHAKLKDETIYKHVANFAQEANFELIYSLTGDAYYFVDSDRYIMASQDHEANFRKSIVRLYKGDSLSIRPMLQFLVFMSEMGASSSVIQAHSVIDLSLIMSRIDADSETVIERLDIIESFPLFKKNKAKSPFDRITNNLGILVSMGFFISNKQGTKYTATGKMGLYWELVDVELERLDYGDTLEEEHTEHEATQESLL</sequence>
<gene>
    <name evidence="1" type="ORF">A8139_11215</name>
</gene>
<evidence type="ECO:0000313" key="2">
    <source>
        <dbReference type="Proteomes" id="UP000249898"/>
    </source>
</evidence>
<dbReference type="RefSeq" id="WP_112138161.1">
    <property type="nucleotide sequence ID" value="NZ_CP016181.1"/>
</dbReference>
<name>A0A2Z4PSP1_9GAMM</name>
<organism evidence="1 2">
    <name type="scientific">Marinomonas primoryensis</name>
    <dbReference type="NCBI Taxonomy" id="178399"/>
    <lineage>
        <taxon>Bacteria</taxon>
        <taxon>Pseudomonadati</taxon>
        <taxon>Pseudomonadota</taxon>
        <taxon>Gammaproteobacteria</taxon>
        <taxon>Oceanospirillales</taxon>
        <taxon>Oceanospirillaceae</taxon>
        <taxon>Marinomonas</taxon>
    </lineage>
</organism>
<dbReference type="AlphaFoldDB" id="A0A2Z4PSP1"/>
<proteinExistence type="predicted"/>
<accession>A0A2Z4PSP1</accession>
<evidence type="ECO:0000313" key="1">
    <source>
        <dbReference type="EMBL" id="AWY00497.1"/>
    </source>
</evidence>
<protein>
    <submittedName>
        <fullName evidence="1">Uncharacterized protein</fullName>
    </submittedName>
</protein>
<reference evidence="1 2" key="1">
    <citation type="submission" date="2016-06" db="EMBL/GenBank/DDBJ databases">
        <title>The sequenced genome of the ice-adhering bacterium Marinomonas primoryensis, from Antarctica.</title>
        <authorList>
            <person name="Graham L."/>
            <person name="Vance T.D.R."/>
            <person name="Davies P.L."/>
        </authorList>
    </citation>
    <scope>NUCLEOTIDE SEQUENCE [LARGE SCALE GENOMIC DNA]</scope>
    <source>
        <strain evidence="1 2">AceL</strain>
    </source>
</reference>